<protein>
    <submittedName>
        <fullName evidence="2">F-box domain-containing protein</fullName>
    </submittedName>
</protein>
<dbReference type="WBParaSite" id="Gr19_v10_g15479.t1">
    <property type="protein sequence ID" value="Gr19_v10_g15479.t1"/>
    <property type="gene ID" value="Gr19_v10_g15479"/>
</dbReference>
<reference evidence="2" key="1">
    <citation type="submission" date="2022-11" db="UniProtKB">
        <authorList>
            <consortium name="WormBaseParasite"/>
        </authorList>
    </citation>
    <scope>IDENTIFICATION</scope>
</reference>
<evidence type="ECO:0000313" key="2">
    <source>
        <dbReference type="WBParaSite" id="Gr19_v10_g15479.t1"/>
    </source>
</evidence>
<dbReference type="AlphaFoldDB" id="A0A914HB59"/>
<dbReference type="Proteomes" id="UP000887572">
    <property type="component" value="Unplaced"/>
</dbReference>
<accession>A0A914HB59</accession>
<name>A0A914HB59_GLORO</name>
<organism evidence="1 2">
    <name type="scientific">Globodera rostochiensis</name>
    <name type="common">Golden nematode worm</name>
    <name type="synonym">Heterodera rostochiensis</name>
    <dbReference type="NCBI Taxonomy" id="31243"/>
    <lineage>
        <taxon>Eukaryota</taxon>
        <taxon>Metazoa</taxon>
        <taxon>Ecdysozoa</taxon>
        <taxon>Nematoda</taxon>
        <taxon>Chromadorea</taxon>
        <taxon>Rhabditida</taxon>
        <taxon>Tylenchina</taxon>
        <taxon>Tylenchomorpha</taxon>
        <taxon>Tylenchoidea</taxon>
        <taxon>Heteroderidae</taxon>
        <taxon>Heteroderinae</taxon>
        <taxon>Globodera</taxon>
    </lineage>
</organism>
<sequence length="331" mass="38004">MSDNPNEAQKQLKAISISNDVLFDVFKFCGPLLLGLKVALISRRFDLLVDAHFKSNKWSLDFLDIRRAIKGNGAEIVKLIGLCFELRLSIAQQALPGNVVEFKGLAISYMDRSVVEFLKLMRPLFNSTETILYIFTRYDQTRSWEIIWHRIWPLINDTICGFYLYSSELERLRQFSPTVLRNCPKLRVIRSRGLFPEFPANDSAGASTDQAVAKWLHTPRADGLPKVLGCRFYLEGMEGLKMAFASSVDRANFIICFRFWSSNVPFELKNNLTGERLELRHFDEGNWLLVRCPIERDEDKWAKWENEAAENTYRDIGDGLFDGNGGPMSPN</sequence>
<evidence type="ECO:0000313" key="1">
    <source>
        <dbReference type="Proteomes" id="UP000887572"/>
    </source>
</evidence>
<keyword evidence="1" id="KW-1185">Reference proteome</keyword>
<proteinExistence type="predicted"/>